<dbReference type="EMBL" id="MU826367">
    <property type="protein sequence ID" value="KAJ7378356.1"/>
    <property type="molecule type" value="Genomic_DNA"/>
</dbReference>
<proteinExistence type="predicted"/>
<accession>A0A9X0CWP6</accession>
<keyword evidence="7" id="KW-0812">Transmembrane</keyword>
<feature type="transmembrane region" description="Helical" evidence="7">
    <location>
        <begin position="98"/>
        <end position="118"/>
    </location>
</feature>
<protein>
    <recommendedName>
        <fullName evidence="10">Ion transport domain-containing protein</fullName>
    </recommendedName>
</protein>
<dbReference type="InterPro" id="IPR052076">
    <property type="entry name" value="TRP_cation_channel"/>
</dbReference>
<dbReference type="GO" id="GO:1902495">
    <property type="term" value="C:transmembrane transporter complex"/>
    <property type="evidence" value="ECO:0007669"/>
    <property type="project" value="TreeGrafter"/>
</dbReference>
<evidence type="ECO:0008006" key="10">
    <source>
        <dbReference type="Google" id="ProtNLM"/>
    </source>
</evidence>
<evidence type="ECO:0000313" key="8">
    <source>
        <dbReference type="EMBL" id="KAJ7378356.1"/>
    </source>
</evidence>
<gene>
    <name evidence="8" type="ORF">OS493_023611</name>
</gene>
<feature type="compositionally biased region" description="Basic and acidic residues" evidence="6">
    <location>
        <begin position="275"/>
        <end position="287"/>
    </location>
</feature>
<keyword evidence="5" id="KW-0407">Ion channel</keyword>
<feature type="compositionally biased region" description="Basic and acidic residues" evidence="6">
    <location>
        <begin position="306"/>
        <end position="320"/>
    </location>
</feature>
<dbReference type="PANTHER" id="PTHR47143">
    <property type="entry name" value="TRANSIENT RECEPTOR POTENTIAL CATION CHANNEL PROTEIN PAINLESS"/>
    <property type="match status" value="1"/>
</dbReference>
<organism evidence="8 9">
    <name type="scientific">Desmophyllum pertusum</name>
    <dbReference type="NCBI Taxonomy" id="174260"/>
    <lineage>
        <taxon>Eukaryota</taxon>
        <taxon>Metazoa</taxon>
        <taxon>Cnidaria</taxon>
        <taxon>Anthozoa</taxon>
        <taxon>Hexacorallia</taxon>
        <taxon>Scleractinia</taxon>
        <taxon>Caryophylliina</taxon>
        <taxon>Caryophylliidae</taxon>
        <taxon>Desmophyllum</taxon>
    </lineage>
</organism>
<dbReference type="OrthoDB" id="5986774at2759"/>
<keyword evidence="3" id="KW-0040">ANK repeat</keyword>
<keyword evidence="4" id="KW-0406">Ion transport</keyword>
<evidence type="ECO:0000256" key="6">
    <source>
        <dbReference type="SAM" id="MobiDB-lite"/>
    </source>
</evidence>
<dbReference type="GO" id="GO:0022857">
    <property type="term" value="F:transmembrane transporter activity"/>
    <property type="evidence" value="ECO:0007669"/>
    <property type="project" value="TreeGrafter"/>
</dbReference>
<comment type="caution">
    <text evidence="8">The sequence shown here is derived from an EMBL/GenBank/DDBJ whole genome shotgun (WGS) entry which is preliminary data.</text>
</comment>
<feature type="compositionally biased region" description="Basic and acidic residues" evidence="6">
    <location>
        <begin position="190"/>
        <end position="210"/>
    </location>
</feature>
<evidence type="ECO:0000256" key="1">
    <source>
        <dbReference type="ARBA" id="ARBA00022448"/>
    </source>
</evidence>
<evidence type="ECO:0000256" key="5">
    <source>
        <dbReference type="ARBA" id="ARBA00023303"/>
    </source>
</evidence>
<feature type="region of interest" description="Disordered" evidence="6">
    <location>
        <begin position="275"/>
        <end position="323"/>
    </location>
</feature>
<evidence type="ECO:0000256" key="2">
    <source>
        <dbReference type="ARBA" id="ARBA00022737"/>
    </source>
</evidence>
<keyword evidence="7" id="KW-1133">Transmembrane helix</keyword>
<evidence type="ECO:0000256" key="7">
    <source>
        <dbReference type="SAM" id="Phobius"/>
    </source>
</evidence>
<feature type="region of interest" description="Disordered" evidence="6">
    <location>
        <begin position="169"/>
        <end position="238"/>
    </location>
</feature>
<keyword evidence="9" id="KW-1185">Reference proteome</keyword>
<feature type="compositionally biased region" description="Basic and acidic residues" evidence="6">
    <location>
        <begin position="169"/>
        <end position="183"/>
    </location>
</feature>
<evidence type="ECO:0000313" key="9">
    <source>
        <dbReference type="Proteomes" id="UP001163046"/>
    </source>
</evidence>
<name>A0A9X0CWP6_9CNID</name>
<keyword evidence="7" id="KW-0472">Membrane</keyword>
<sequence>MIYIVDDFQLDRTSFTIQKGSRCFVWHSSFGATATFAQFFVVCFLFIVAFGLGFHILLFNQKPYSTPSRAMLKTTMGMLGEYEYDTVYNDFDVPPVTWAMYVSFLVINCIIIMNLLLVDDIKGVQEKAVLKRLAMQVDLALDVEKALPAMLRQRFATTQEETPIEKLQNHQEALKEEVKEVKSKTRSCSRSHDSTGGHDESTHETPRDIYELQYQGDCSSQEEVQSRNEPEEEADVEQNTLHFFEEFRRETFEDETVFPRYFDKTIQALVEKCKETKGKERRPHGSSESESFPPLNAATISSPKKSNMEKRSSRQEKSRFSDLPSDDYQIGYVNGRVKVRLVNLGFHQKQSDRHERITAPSRQHHDGFLESELLQKLMLENPNTYLSCTLRLNSEIFRMAYAAVYCIDIISPHERQFVCKVDYENPQRKRDSGEKVMKVDRHGPRGSSQRKVTCFLFSTYSGGQIALTL</sequence>
<dbReference type="AlphaFoldDB" id="A0A9X0CWP6"/>
<dbReference type="PANTHER" id="PTHR47143:SF3">
    <property type="entry name" value="PWWP DOMAIN-CONTAINING PROTEIN"/>
    <property type="match status" value="1"/>
</dbReference>
<dbReference type="GO" id="GO:0034220">
    <property type="term" value="P:monoatomic ion transmembrane transport"/>
    <property type="evidence" value="ECO:0007669"/>
    <property type="project" value="UniProtKB-KW"/>
</dbReference>
<feature type="transmembrane region" description="Helical" evidence="7">
    <location>
        <begin position="36"/>
        <end position="59"/>
    </location>
</feature>
<dbReference type="Proteomes" id="UP001163046">
    <property type="component" value="Unassembled WGS sequence"/>
</dbReference>
<reference evidence="8" key="1">
    <citation type="submission" date="2023-01" db="EMBL/GenBank/DDBJ databases">
        <title>Genome assembly of the deep-sea coral Lophelia pertusa.</title>
        <authorList>
            <person name="Herrera S."/>
            <person name="Cordes E."/>
        </authorList>
    </citation>
    <scope>NUCLEOTIDE SEQUENCE</scope>
    <source>
        <strain evidence="8">USNM1676648</strain>
        <tissue evidence="8">Polyp</tissue>
    </source>
</reference>
<evidence type="ECO:0000256" key="4">
    <source>
        <dbReference type="ARBA" id="ARBA00023065"/>
    </source>
</evidence>
<evidence type="ECO:0000256" key="3">
    <source>
        <dbReference type="ARBA" id="ARBA00023043"/>
    </source>
</evidence>
<keyword evidence="2" id="KW-0677">Repeat</keyword>
<keyword evidence="1" id="KW-0813">Transport</keyword>